<dbReference type="EMBL" id="LBTH01000004">
    <property type="protein sequence ID" value="KKQ36243.1"/>
    <property type="molecule type" value="Genomic_DNA"/>
</dbReference>
<dbReference type="NCBIfam" id="TIGR00275">
    <property type="entry name" value="aminoacetone oxidase family FAD-binding enzyme"/>
    <property type="match status" value="1"/>
</dbReference>
<reference evidence="6 7" key="1">
    <citation type="journal article" date="2015" name="Nature">
        <title>rRNA introns, odd ribosomes, and small enigmatic genomes across a large radiation of phyla.</title>
        <authorList>
            <person name="Brown C.T."/>
            <person name="Hug L.A."/>
            <person name="Thomas B.C."/>
            <person name="Sharon I."/>
            <person name="Castelle C.J."/>
            <person name="Singh A."/>
            <person name="Wilkins M.J."/>
            <person name="Williams K.H."/>
            <person name="Banfield J.F."/>
        </authorList>
    </citation>
    <scope>NUCLEOTIDE SEQUENCE [LARGE SCALE GENOMIC DNA]</scope>
</reference>
<evidence type="ECO:0000256" key="3">
    <source>
        <dbReference type="ARBA" id="ARBA00022827"/>
    </source>
</evidence>
<dbReference type="SUPFAM" id="SSF160996">
    <property type="entry name" value="HI0933 insert domain-like"/>
    <property type="match status" value="1"/>
</dbReference>
<dbReference type="PANTHER" id="PTHR42887">
    <property type="entry name" value="OS12G0638800 PROTEIN"/>
    <property type="match status" value="1"/>
</dbReference>
<dbReference type="PATRIC" id="fig|1619087.5.peg.55"/>
<evidence type="ECO:0000256" key="2">
    <source>
        <dbReference type="ARBA" id="ARBA00022630"/>
    </source>
</evidence>
<evidence type="ECO:0000256" key="1">
    <source>
        <dbReference type="ARBA" id="ARBA00001974"/>
    </source>
</evidence>
<feature type="domain" description="RsdA/BaiN/AoA(So)-like Rossmann fold-like" evidence="4">
    <location>
        <begin position="6"/>
        <end position="423"/>
    </location>
</feature>
<accession>A0A0G0GZ67</accession>
<evidence type="ECO:0000313" key="6">
    <source>
        <dbReference type="EMBL" id="KKQ36243.1"/>
    </source>
</evidence>
<comment type="cofactor">
    <cofactor evidence="1">
        <name>FAD</name>
        <dbReference type="ChEBI" id="CHEBI:57692"/>
    </cofactor>
</comment>
<dbReference type="PRINTS" id="PR00411">
    <property type="entry name" value="PNDRDTASEI"/>
</dbReference>
<dbReference type="AlphaFoldDB" id="A0A0G0GZ67"/>
<dbReference type="Pfam" id="PF03486">
    <property type="entry name" value="HI0933_like"/>
    <property type="match status" value="1"/>
</dbReference>
<dbReference type="InterPro" id="IPR023166">
    <property type="entry name" value="BaiN-like_dom_sf"/>
</dbReference>
<evidence type="ECO:0000259" key="5">
    <source>
        <dbReference type="Pfam" id="PF22780"/>
    </source>
</evidence>
<evidence type="ECO:0000259" key="4">
    <source>
        <dbReference type="Pfam" id="PF03486"/>
    </source>
</evidence>
<dbReference type="InterPro" id="IPR057661">
    <property type="entry name" value="RsdA/BaiN/AoA(So)_Rossmann"/>
</dbReference>
<dbReference type="Gene3D" id="3.50.50.60">
    <property type="entry name" value="FAD/NAD(P)-binding domain"/>
    <property type="match status" value="1"/>
</dbReference>
<gene>
    <name evidence="6" type="ORF">US52_C0004G0009</name>
</gene>
<comment type="caution">
    <text evidence="6">The sequence shown here is derived from an EMBL/GenBank/DDBJ whole genome shotgun (WGS) entry which is preliminary data.</text>
</comment>
<sequence>MLKQYDAIIIGAGASGMMAAITAKRRGRHILLIERNDQIGKKILVTGNGRCNISNKNVVQDYHKPVHYFGNNPKFVLSVLNQFGLEETLEFFHDLGVEFSEEDEGRLFPISNQAQSIVDVLLYEARELGIKIAKPNTVKNLDFDNDTQLFKLELNDGQEVETRKLVVATGGKSHHELGATDAGYEIATQFKHTITPTFPAYVALSVKSPLCHKLQGVKLEVKVKAFSNVADGQGQELIAENEGTLMFAHFGLSAPSVLEISRQIAYELEVRKRKVKLEINFLPSIGEHTDNNLQEIILDRWQKNPNKTLESSFIGVLPKKVFPAILEVNGIDGKIKVAEVTKELRQKIVKLLTQYEFDIDSIRGFDEAHFTAGGVDTKEVDPKTLGSKLQKGLYFCGEILDIDGECGGFNLQWAWSSGAVVGKNI</sequence>
<protein>
    <submittedName>
        <fullName evidence="6">HI0933 family protein</fullName>
    </submittedName>
</protein>
<dbReference type="Pfam" id="PF22780">
    <property type="entry name" value="HI0933_like_1st"/>
    <property type="match status" value="1"/>
</dbReference>
<dbReference type="InterPro" id="IPR004792">
    <property type="entry name" value="BaiN-like"/>
</dbReference>
<organism evidence="6 7">
    <name type="scientific">candidate division WS6 bacterium GW2011_GWA2_37_6</name>
    <dbReference type="NCBI Taxonomy" id="1619087"/>
    <lineage>
        <taxon>Bacteria</taxon>
        <taxon>Candidatus Dojkabacteria</taxon>
    </lineage>
</organism>
<dbReference type="SUPFAM" id="SSF51905">
    <property type="entry name" value="FAD/NAD(P)-binding domain"/>
    <property type="match status" value="1"/>
</dbReference>
<dbReference type="Proteomes" id="UP000034852">
    <property type="component" value="Unassembled WGS sequence"/>
</dbReference>
<dbReference type="InterPro" id="IPR055178">
    <property type="entry name" value="RsdA/BaiN/AoA(So)-like_dom"/>
</dbReference>
<dbReference type="Gene3D" id="2.40.30.10">
    <property type="entry name" value="Translation factors"/>
    <property type="match status" value="1"/>
</dbReference>
<name>A0A0G0GZ67_9BACT</name>
<proteinExistence type="predicted"/>
<evidence type="ECO:0000313" key="7">
    <source>
        <dbReference type="Proteomes" id="UP000034852"/>
    </source>
</evidence>
<dbReference type="InterPro" id="IPR036188">
    <property type="entry name" value="FAD/NAD-bd_sf"/>
</dbReference>
<keyword evidence="2" id="KW-0285">Flavoprotein</keyword>
<dbReference type="PANTHER" id="PTHR42887:SF2">
    <property type="entry name" value="OS12G0638800 PROTEIN"/>
    <property type="match status" value="1"/>
</dbReference>
<feature type="domain" description="RsdA/BaiN/AoA(So)-like insert" evidence="5">
    <location>
        <begin position="199"/>
        <end position="368"/>
    </location>
</feature>
<dbReference type="Gene3D" id="1.10.8.260">
    <property type="entry name" value="HI0933 insert domain-like"/>
    <property type="match status" value="1"/>
</dbReference>
<keyword evidence="3" id="KW-0274">FAD</keyword>